<evidence type="ECO:0000256" key="5">
    <source>
        <dbReference type="SAM" id="Phobius"/>
    </source>
</evidence>
<reference evidence="7 8" key="1">
    <citation type="submission" date="2023-10" db="EMBL/GenBank/DDBJ databases">
        <title>Virgibacillus halophilus 5B73C genome.</title>
        <authorList>
            <person name="Miliotis G."/>
            <person name="Sengupta P."/>
            <person name="Hameed A."/>
            <person name="Chuvochina M."/>
            <person name="Mcdonagh F."/>
            <person name="Simpson A.C."/>
            <person name="Singh N.K."/>
            <person name="Rekha P.D."/>
            <person name="Raman K."/>
            <person name="Hugenholtz P."/>
            <person name="Venkateswaran K."/>
        </authorList>
    </citation>
    <scope>NUCLEOTIDE SEQUENCE [LARGE SCALE GENOMIC DNA]</scope>
    <source>
        <strain evidence="7 8">5B73C</strain>
    </source>
</reference>
<comment type="subcellular location">
    <subcellularLocation>
        <location evidence="1">Membrane</location>
        <topology evidence="1">Multi-pass membrane protein</topology>
    </subcellularLocation>
</comment>
<name>A0ABU5CC99_9BACI</name>
<dbReference type="Pfam" id="PF12698">
    <property type="entry name" value="ABC2_membrane_3"/>
    <property type="match status" value="1"/>
</dbReference>
<evidence type="ECO:0000256" key="1">
    <source>
        <dbReference type="ARBA" id="ARBA00004141"/>
    </source>
</evidence>
<feature type="domain" description="ABC-2 type transporter transmembrane" evidence="6">
    <location>
        <begin position="20"/>
        <end position="293"/>
    </location>
</feature>
<dbReference type="Gene3D" id="3.40.1710.10">
    <property type="entry name" value="abc type-2 transporter like domain"/>
    <property type="match status" value="1"/>
</dbReference>
<protein>
    <submittedName>
        <fullName evidence="7">ABC transporter permease</fullName>
    </submittedName>
</protein>
<evidence type="ECO:0000256" key="3">
    <source>
        <dbReference type="ARBA" id="ARBA00022989"/>
    </source>
</evidence>
<evidence type="ECO:0000256" key="2">
    <source>
        <dbReference type="ARBA" id="ARBA00022692"/>
    </source>
</evidence>
<keyword evidence="2 5" id="KW-0812">Transmembrane</keyword>
<keyword evidence="8" id="KW-1185">Reference proteome</keyword>
<evidence type="ECO:0000256" key="4">
    <source>
        <dbReference type="ARBA" id="ARBA00023136"/>
    </source>
</evidence>
<comment type="caution">
    <text evidence="7">The sequence shown here is derived from an EMBL/GenBank/DDBJ whole genome shotgun (WGS) entry which is preliminary data.</text>
</comment>
<evidence type="ECO:0000313" key="8">
    <source>
        <dbReference type="Proteomes" id="UP001281447"/>
    </source>
</evidence>
<gene>
    <name evidence="7" type="ORF">RWE15_24825</name>
</gene>
<dbReference type="EMBL" id="JAWDIP010000004">
    <property type="protein sequence ID" value="MDY0396923.1"/>
    <property type="molecule type" value="Genomic_DNA"/>
</dbReference>
<accession>A0ABU5CC99</accession>
<dbReference type="InterPro" id="IPR013525">
    <property type="entry name" value="ABC2_TM"/>
</dbReference>
<sequence length="302" mass="34854">MKDILFTRWMHWKKHWVGMLFWLALPIIGTILISSLLQSAEKEAKVPIGIVTEDNTPLAEVLLKEIGTERTLQVQHLQKEKALHLLEIHKLDSVFVINKGFEEQIRAGNRDQLISGYHSDLSFAYSPVKEMIISLVQQETSRSKAAYTVKRLSDSAKTRQHWTWDAIVKTSKQVQKEENLFLSTFSYLPSASGIESNDSVMLDVWAIWALWNLLITFMLSDWLIKEKENDVFLRFSFIRFSYPGYLINNAILYFVLQTCFNFAAVFIFHLVMQSNFSFTIFPSLFAFQILLSSGAFFASTTI</sequence>
<evidence type="ECO:0000313" key="7">
    <source>
        <dbReference type="EMBL" id="MDY0396923.1"/>
    </source>
</evidence>
<dbReference type="Proteomes" id="UP001281447">
    <property type="component" value="Unassembled WGS sequence"/>
</dbReference>
<keyword evidence="4 5" id="KW-0472">Membrane</keyword>
<feature type="transmembrane region" description="Helical" evidence="5">
    <location>
        <begin position="276"/>
        <end position="298"/>
    </location>
</feature>
<keyword evidence="3 5" id="KW-1133">Transmembrane helix</keyword>
<proteinExistence type="predicted"/>
<organism evidence="7 8">
    <name type="scientific">Tigheibacillus halophilus</name>
    <dbReference type="NCBI Taxonomy" id="361280"/>
    <lineage>
        <taxon>Bacteria</taxon>
        <taxon>Bacillati</taxon>
        <taxon>Bacillota</taxon>
        <taxon>Bacilli</taxon>
        <taxon>Bacillales</taxon>
        <taxon>Bacillaceae</taxon>
        <taxon>Tigheibacillus</taxon>
    </lineage>
</organism>
<feature type="transmembrane region" description="Helical" evidence="5">
    <location>
        <begin position="245"/>
        <end position="270"/>
    </location>
</feature>
<evidence type="ECO:0000259" key="6">
    <source>
        <dbReference type="Pfam" id="PF12698"/>
    </source>
</evidence>